<comment type="caution">
    <text evidence="1">The sequence shown here is derived from an EMBL/GenBank/DDBJ whole genome shotgun (WGS) entry which is preliminary data.</text>
</comment>
<protein>
    <submittedName>
        <fullName evidence="1">Uncharacterized protein</fullName>
    </submittedName>
</protein>
<evidence type="ECO:0000313" key="2">
    <source>
        <dbReference type="Proteomes" id="UP000708347"/>
    </source>
</evidence>
<sequence length="178" mass="19400">MTNWANEDAPPTGMHAAMLGDTNEQKWSKYQWAVTSAALRGAITPTQTDDVVPIVGLERVEPDLEGVALLLGSLKGFDPERAWEVAVSGDTAASMAGTHTRQEDECNATAALLTRAAAYGWWPKRRINGDYIAVRLDQWVAEGHPFTRKVPNADAMFDRWAIHPVVIDGAADDTSTHS</sequence>
<name>A0ABX2K8Q1_9MYCO</name>
<accession>A0ABX2K8Q1</accession>
<organism evidence="1 2">
    <name type="scientific">Mycolicibacterium sphagni</name>
    <dbReference type="NCBI Taxonomy" id="1786"/>
    <lineage>
        <taxon>Bacteria</taxon>
        <taxon>Bacillati</taxon>
        <taxon>Actinomycetota</taxon>
        <taxon>Actinomycetes</taxon>
        <taxon>Mycobacteriales</taxon>
        <taxon>Mycobacteriaceae</taxon>
        <taxon>Mycolicibacterium</taxon>
    </lineage>
</organism>
<proteinExistence type="predicted"/>
<evidence type="ECO:0000313" key="1">
    <source>
        <dbReference type="EMBL" id="NTY62565.1"/>
    </source>
</evidence>
<reference evidence="1 2" key="1">
    <citation type="submission" date="2019-05" db="EMBL/GenBank/DDBJ databases">
        <title>Mycolicibacterium sphagni ENV482 genome assembly.</title>
        <authorList>
            <person name="Chen W."/>
            <person name="Faulkner N.W."/>
            <person name="Hyman M.R."/>
        </authorList>
    </citation>
    <scope>NUCLEOTIDE SEQUENCE [LARGE SCALE GENOMIC DNA]</scope>
    <source>
        <strain evidence="1 2">ENV482</strain>
    </source>
</reference>
<dbReference type="Proteomes" id="UP000708347">
    <property type="component" value="Unassembled WGS sequence"/>
</dbReference>
<dbReference type="RefSeq" id="WP_174400280.1">
    <property type="nucleotide sequence ID" value="NZ_VBSB01000017.1"/>
</dbReference>
<dbReference type="EMBL" id="VBSB01000017">
    <property type="protein sequence ID" value="NTY62565.1"/>
    <property type="molecule type" value="Genomic_DNA"/>
</dbReference>
<gene>
    <name evidence="1" type="ORF">FEG63_23800</name>
</gene>
<keyword evidence="2" id="KW-1185">Reference proteome</keyword>